<dbReference type="RefSeq" id="WP_104738149.1">
    <property type="nucleotide sequence ID" value="NZ_BMHR01000007.1"/>
</dbReference>
<comment type="catalytic activity">
    <reaction evidence="1">
        <text>a 1,2-diacyl-sn-glycero-3-phosphocholine + H2O = a 1,2-diacyl-sn-glycero-3-phosphate + choline + H(+)</text>
        <dbReference type="Rhea" id="RHEA:14445"/>
        <dbReference type="ChEBI" id="CHEBI:15354"/>
        <dbReference type="ChEBI" id="CHEBI:15377"/>
        <dbReference type="ChEBI" id="CHEBI:15378"/>
        <dbReference type="ChEBI" id="CHEBI:57643"/>
        <dbReference type="ChEBI" id="CHEBI:58608"/>
        <dbReference type="EC" id="3.1.4.4"/>
    </reaction>
</comment>
<dbReference type="PANTHER" id="PTHR43856:SF1">
    <property type="entry name" value="MITOCHONDRIAL CARDIOLIPIN HYDROLASE"/>
    <property type="match status" value="1"/>
</dbReference>
<dbReference type="Gene3D" id="3.30.870.10">
    <property type="entry name" value="Endonuclease Chain A"/>
    <property type="match status" value="2"/>
</dbReference>
<comment type="caution">
    <text evidence="8">The sequence shown here is derived from an EMBL/GenBank/DDBJ whole genome shotgun (WGS) entry which is preliminary data.</text>
</comment>
<accession>A0A2P4EW27</accession>
<proteinExistence type="inferred from homology"/>
<reference evidence="8 9" key="1">
    <citation type="submission" date="2018-01" db="EMBL/GenBank/DDBJ databases">
        <title>Draft genome of the type strain Pseudomonas oceani DSM 100277 isolated from the deep water in Okinawa trough, northwestern Pacific Ocean.</title>
        <authorList>
            <person name="Gomila M."/>
            <person name="Mulet M."/>
            <person name="Garcia-Valdes E."/>
            <person name="Lalucat J."/>
        </authorList>
    </citation>
    <scope>NUCLEOTIDE SEQUENCE [LARGE SCALE GENOMIC DNA]</scope>
    <source>
        <strain evidence="8 9">DSM 100277</strain>
    </source>
</reference>
<evidence type="ECO:0000256" key="2">
    <source>
        <dbReference type="ARBA" id="ARBA00008664"/>
    </source>
</evidence>
<evidence type="ECO:0000259" key="7">
    <source>
        <dbReference type="Pfam" id="PF13091"/>
    </source>
</evidence>
<dbReference type="EC" id="3.1.4.4" evidence="3"/>
<dbReference type="EMBL" id="PPSK01000006">
    <property type="protein sequence ID" value="POB03834.1"/>
    <property type="molecule type" value="Genomic_DNA"/>
</dbReference>
<dbReference type="Pfam" id="PF13091">
    <property type="entry name" value="PLDc_2"/>
    <property type="match status" value="1"/>
</dbReference>
<evidence type="ECO:0000256" key="6">
    <source>
        <dbReference type="ARBA" id="ARBA00023098"/>
    </source>
</evidence>
<evidence type="ECO:0000256" key="3">
    <source>
        <dbReference type="ARBA" id="ARBA00012027"/>
    </source>
</evidence>
<keyword evidence="6" id="KW-0443">Lipid metabolism</keyword>
<dbReference type="SUPFAM" id="SSF56024">
    <property type="entry name" value="Phospholipase D/nuclease"/>
    <property type="match status" value="2"/>
</dbReference>
<dbReference type="AlphaFoldDB" id="A0A2P4EW27"/>
<evidence type="ECO:0000313" key="8">
    <source>
        <dbReference type="EMBL" id="POB03834.1"/>
    </source>
</evidence>
<keyword evidence="5" id="KW-0442">Lipid degradation</keyword>
<dbReference type="OrthoDB" id="92272at2"/>
<organism evidence="8 9">
    <name type="scientific">Halopseudomonas oceani</name>
    <dbReference type="NCBI Taxonomy" id="1708783"/>
    <lineage>
        <taxon>Bacteria</taxon>
        <taxon>Pseudomonadati</taxon>
        <taxon>Pseudomonadota</taxon>
        <taxon>Gammaproteobacteria</taxon>
        <taxon>Pseudomonadales</taxon>
        <taxon>Pseudomonadaceae</taxon>
        <taxon>Halopseudomonas</taxon>
    </lineage>
</organism>
<dbReference type="InterPro" id="IPR051406">
    <property type="entry name" value="PLD_domain"/>
</dbReference>
<keyword evidence="9" id="KW-1185">Reference proteome</keyword>
<evidence type="ECO:0000256" key="1">
    <source>
        <dbReference type="ARBA" id="ARBA00000798"/>
    </source>
</evidence>
<dbReference type="Proteomes" id="UP000243451">
    <property type="component" value="Unassembled WGS sequence"/>
</dbReference>
<gene>
    <name evidence="8" type="ORF">C1949_08210</name>
</gene>
<dbReference type="GO" id="GO:0016042">
    <property type="term" value="P:lipid catabolic process"/>
    <property type="evidence" value="ECO:0007669"/>
    <property type="project" value="UniProtKB-KW"/>
</dbReference>
<evidence type="ECO:0000256" key="4">
    <source>
        <dbReference type="ARBA" id="ARBA00022801"/>
    </source>
</evidence>
<sequence>MLTTNLLRLCCLLLAAAVIIACLIVAWRPMPPGLSVSTPLRPAQDVVLLFDQSWRDTHGDLRTRQQIMDHILALIDEARELLVVDMFLFNDFAGTDSYRPLSAELTDALIRARHQHPEMPVVLITDPFNTLYGGLQPAHFARLRAAGVDVVMTDLSQLPASNPLWTGIWTLCCSYVGNSTEGGWLPNPVGPGKVTLRSYLHLLNFRANHRKTLVVGTGSEWKALVTSMNPHDASSRHDNSAVQFSGAAALDLLQTERAVALMSGYPAAINWPSAPALDTRPAAGNQLQVLTEGAIERGLLHLISSAQNKEQLDVEVFYLSSRPIIDALIAAQKRGVTVRVMLDPNRDAFGREKNGIPNRQAAWDLHDAGIAVRWCATFGEQCHRKWIRLERADGSAELIAGSANFTRRNLHDLNLETSVRLVSRRDDPQISAQRADFERQWQNANGAVYSLPYADFADHSRWRYLVYRFMEASGLSTF</sequence>
<keyword evidence="4" id="KW-0378">Hydrolase</keyword>
<name>A0A2P4EW27_9GAMM</name>
<evidence type="ECO:0000256" key="5">
    <source>
        <dbReference type="ARBA" id="ARBA00022963"/>
    </source>
</evidence>
<dbReference type="CDD" id="cd09129">
    <property type="entry name" value="PLDc_unchar2_1"/>
    <property type="match status" value="1"/>
</dbReference>
<comment type="similarity">
    <text evidence="2">Belongs to the phospholipase D family.</text>
</comment>
<dbReference type="GO" id="GO:0016891">
    <property type="term" value="F:RNA endonuclease activity producing 5'-phosphomonoesters, hydrolytic mechanism"/>
    <property type="evidence" value="ECO:0007669"/>
    <property type="project" value="TreeGrafter"/>
</dbReference>
<dbReference type="InterPro" id="IPR025202">
    <property type="entry name" value="PLD-like_dom"/>
</dbReference>
<evidence type="ECO:0000313" key="9">
    <source>
        <dbReference type="Proteomes" id="UP000243451"/>
    </source>
</evidence>
<protein>
    <recommendedName>
        <fullName evidence="3">phospholipase D</fullName>
        <ecNumber evidence="3">3.1.4.4</ecNumber>
    </recommendedName>
</protein>
<dbReference type="PANTHER" id="PTHR43856">
    <property type="entry name" value="CARDIOLIPIN HYDROLASE"/>
    <property type="match status" value="1"/>
</dbReference>
<feature type="domain" description="Phospholipase D-like" evidence="7">
    <location>
        <begin position="299"/>
        <end position="441"/>
    </location>
</feature>
<dbReference type="GO" id="GO:0004630">
    <property type="term" value="F:phospholipase D activity"/>
    <property type="evidence" value="ECO:0007669"/>
    <property type="project" value="UniProtKB-EC"/>
</dbReference>